<reference evidence="1 2" key="1">
    <citation type="journal article" date="2024" name="Plant Biotechnol. J.">
        <title>Genome and CRISPR/Cas9 system of a widespread forest tree (Populus alba) in the world.</title>
        <authorList>
            <person name="Liu Y.J."/>
            <person name="Jiang P.F."/>
            <person name="Han X.M."/>
            <person name="Li X.Y."/>
            <person name="Wang H.M."/>
            <person name="Wang Y.J."/>
            <person name="Wang X.X."/>
            <person name="Zeng Q.Y."/>
        </authorList>
    </citation>
    <scope>NUCLEOTIDE SEQUENCE [LARGE SCALE GENOMIC DNA]</scope>
    <source>
        <strain evidence="2">cv. PAL-ZL1</strain>
    </source>
</reference>
<name>A0ACC4BFM9_POPAL</name>
<comment type="caution">
    <text evidence="1">The sequence shown here is derived from an EMBL/GenBank/DDBJ whole genome shotgun (WGS) entry which is preliminary data.</text>
</comment>
<sequence length="82" mass="9361">MQVQDGFICTPLEGEVHEHQFSCPTSWNDRNGESTESFYYMVSKTNPFRGNGKLKQKQYNIALQFPALMQVTSKVVLSHAYA</sequence>
<keyword evidence="2" id="KW-1185">Reference proteome</keyword>
<dbReference type="Proteomes" id="UP000309997">
    <property type="component" value="Unassembled WGS sequence"/>
</dbReference>
<accession>A0ACC4BFM9</accession>
<proteinExistence type="predicted"/>
<dbReference type="EMBL" id="RCHU02000011">
    <property type="protein sequence ID" value="KAL3577388.1"/>
    <property type="molecule type" value="Genomic_DNA"/>
</dbReference>
<organism evidence="1 2">
    <name type="scientific">Populus alba</name>
    <name type="common">White poplar</name>
    <dbReference type="NCBI Taxonomy" id="43335"/>
    <lineage>
        <taxon>Eukaryota</taxon>
        <taxon>Viridiplantae</taxon>
        <taxon>Streptophyta</taxon>
        <taxon>Embryophyta</taxon>
        <taxon>Tracheophyta</taxon>
        <taxon>Spermatophyta</taxon>
        <taxon>Magnoliopsida</taxon>
        <taxon>eudicotyledons</taxon>
        <taxon>Gunneridae</taxon>
        <taxon>Pentapetalae</taxon>
        <taxon>rosids</taxon>
        <taxon>fabids</taxon>
        <taxon>Malpighiales</taxon>
        <taxon>Salicaceae</taxon>
        <taxon>Saliceae</taxon>
        <taxon>Populus</taxon>
    </lineage>
</organism>
<evidence type="ECO:0000313" key="1">
    <source>
        <dbReference type="EMBL" id="KAL3577388.1"/>
    </source>
</evidence>
<gene>
    <name evidence="1" type="ORF">D5086_022671</name>
</gene>
<protein>
    <submittedName>
        <fullName evidence="1">Uncharacterized protein</fullName>
    </submittedName>
</protein>
<evidence type="ECO:0000313" key="2">
    <source>
        <dbReference type="Proteomes" id="UP000309997"/>
    </source>
</evidence>